<sequence length="286" mass="30958">MYRYILPTFPFIYFLASLTALMTQPAFAANFTLTNGNSTADFDNSLGTGFVSWKIDGVDQIDNSVTAGQTATYFRIGDSTEQTLVEEFSPDLFEEVLSLSGNKASVKYTDLAENFTINFDFLLKGDSLGTNRGSLSQTMTVTNISNAPLDFRLFQYNDFNINGTIAPNKVIIDEDTFTATQTSPFGRGIATFVTPTPTAAIAALVPDLVDFSPIALNNTVGNPVNLSGPLVLNGGDASFAYQWNFNLAPNQSVVVMQTATTIPEPSMSLATLIAFGFGFIKSRKRS</sequence>
<gene>
    <name evidence="2" type="ORF">A6769_35100</name>
</gene>
<reference evidence="2 3" key="1">
    <citation type="submission" date="2016-04" db="EMBL/GenBank/DDBJ databases">
        <authorList>
            <person name="Evans L.H."/>
            <person name="Alamgir A."/>
            <person name="Owens N."/>
            <person name="Weber N.D."/>
            <person name="Virtaneva K."/>
            <person name="Barbian K."/>
            <person name="Babar A."/>
            <person name="Rosenke K."/>
        </authorList>
    </citation>
    <scope>NUCLEOTIDE SEQUENCE [LARGE SCALE GENOMIC DNA]</scope>
    <source>
        <strain evidence="2">NIES-2108</strain>
    </source>
</reference>
<dbReference type="AlphaFoldDB" id="A0A367R072"/>
<feature type="chain" id="PRO_5017033595" description="PEP-CTERM protein-sorting domain-containing protein" evidence="1">
    <location>
        <begin position="29"/>
        <end position="286"/>
    </location>
</feature>
<comment type="caution">
    <text evidence="2">The sequence shown here is derived from an EMBL/GenBank/DDBJ whole genome shotgun (WGS) entry which is preliminary data.</text>
</comment>
<evidence type="ECO:0008006" key="4">
    <source>
        <dbReference type="Google" id="ProtNLM"/>
    </source>
</evidence>
<dbReference type="Proteomes" id="UP000252085">
    <property type="component" value="Unassembled WGS sequence"/>
</dbReference>
<keyword evidence="1" id="KW-0732">Signal</keyword>
<evidence type="ECO:0000256" key="1">
    <source>
        <dbReference type="SAM" id="SignalP"/>
    </source>
</evidence>
<proteinExistence type="predicted"/>
<dbReference type="EMBL" id="LXQE01000195">
    <property type="protein sequence ID" value="RCJ29878.1"/>
    <property type="molecule type" value="Genomic_DNA"/>
</dbReference>
<evidence type="ECO:0000313" key="2">
    <source>
        <dbReference type="EMBL" id="RCJ29878.1"/>
    </source>
</evidence>
<evidence type="ECO:0000313" key="3">
    <source>
        <dbReference type="Proteomes" id="UP000252085"/>
    </source>
</evidence>
<organism evidence="2 3">
    <name type="scientific">Nostoc punctiforme NIES-2108</name>
    <dbReference type="NCBI Taxonomy" id="1356359"/>
    <lineage>
        <taxon>Bacteria</taxon>
        <taxon>Bacillati</taxon>
        <taxon>Cyanobacteriota</taxon>
        <taxon>Cyanophyceae</taxon>
        <taxon>Nostocales</taxon>
        <taxon>Nostocaceae</taxon>
        <taxon>Nostoc</taxon>
    </lineage>
</organism>
<feature type="signal peptide" evidence="1">
    <location>
        <begin position="1"/>
        <end position="28"/>
    </location>
</feature>
<accession>A0A367R072</accession>
<name>A0A367R072_NOSPU</name>
<protein>
    <recommendedName>
        <fullName evidence="4">PEP-CTERM protein-sorting domain-containing protein</fullName>
    </recommendedName>
</protein>